<dbReference type="SUPFAM" id="SSF56784">
    <property type="entry name" value="HAD-like"/>
    <property type="match status" value="1"/>
</dbReference>
<dbReference type="EC" id="3.1.3.-" evidence="2"/>
<dbReference type="Gene3D" id="3.40.50.1000">
    <property type="entry name" value="HAD superfamily/HAD-like"/>
    <property type="match status" value="1"/>
</dbReference>
<protein>
    <submittedName>
        <fullName evidence="2">HAD family hydrolase</fullName>
        <ecNumber evidence="2">3.1.3.-</ecNumber>
    </submittedName>
</protein>
<dbReference type="PROSITE" id="PS50969">
    <property type="entry name" value="FCP1"/>
    <property type="match status" value="1"/>
</dbReference>
<name>A0ABT8L2E1_9BACT</name>
<evidence type="ECO:0000313" key="2">
    <source>
        <dbReference type="EMBL" id="MDN5211909.1"/>
    </source>
</evidence>
<keyword evidence="2" id="KW-0378">Hydrolase</keyword>
<reference evidence="2" key="1">
    <citation type="submission" date="2023-06" db="EMBL/GenBank/DDBJ databases">
        <title>Genomic of Agaribacillus aureum.</title>
        <authorList>
            <person name="Wang G."/>
        </authorList>
    </citation>
    <scope>NUCLEOTIDE SEQUENCE</scope>
    <source>
        <strain evidence="2">BMA12</strain>
    </source>
</reference>
<dbReference type="RefSeq" id="WP_346757236.1">
    <property type="nucleotide sequence ID" value="NZ_JAUJEB010000001.1"/>
</dbReference>
<keyword evidence="3" id="KW-1185">Reference proteome</keyword>
<proteinExistence type="predicted"/>
<gene>
    <name evidence="2" type="ORF">QQ020_07595</name>
</gene>
<dbReference type="InterPro" id="IPR050365">
    <property type="entry name" value="TIM50"/>
</dbReference>
<comment type="caution">
    <text evidence="2">The sequence shown here is derived from an EMBL/GenBank/DDBJ whole genome shotgun (WGS) entry which is preliminary data.</text>
</comment>
<sequence>MDSNCENNILLILDLDETLIHATKDPLDTEPDFQYADYFVYLRPNLSPFLKTVNEKFKLAIWSSADDKYVEDIISRIKPSEIEFQFIWGRSRCTYRRDYDLDEYVYEKRLKKVKKQGFKLEQILIIDDSPNKTRDNYGNAIYVHPFEGDSKDNELLVLMEFLALIQDSANVRNVEKRGWRNKVT</sequence>
<dbReference type="GO" id="GO:0016787">
    <property type="term" value="F:hydrolase activity"/>
    <property type="evidence" value="ECO:0007669"/>
    <property type="project" value="UniProtKB-KW"/>
</dbReference>
<dbReference type="SMART" id="SM00577">
    <property type="entry name" value="CPDc"/>
    <property type="match status" value="1"/>
</dbReference>
<organism evidence="2 3">
    <name type="scientific">Agaribacillus aureus</name>
    <dbReference type="NCBI Taxonomy" id="3051825"/>
    <lineage>
        <taxon>Bacteria</taxon>
        <taxon>Pseudomonadati</taxon>
        <taxon>Bacteroidota</taxon>
        <taxon>Cytophagia</taxon>
        <taxon>Cytophagales</taxon>
        <taxon>Splendidivirgaceae</taxon>
        <taxon>Agaribacillus</taxon>
    </lineage>
</organism>
<dbReference type="InterPro" id="IPR023214">
    <property type="entry name" value="HAD_sf"/>
</dbReference>
<accession>A0ABT8L2E1</accession>
<dbReference type="InterPro" id="IPR036412">
    <property type="entry name" value="HAD-like_sf"/>
</dbReference>
<feature type="domain" description="FCP1 homology" evidence="1">
    <location>
        <begin position="4"/>
        <end position="165"/>
    </location>
</feature>
<dbReference type="EMBL" id="JAUJEB010000001">
    <property type="protein sequence ID" value="MDN5211909.1"/>
    <property type="molecule type" value="Genomic_DNA"/>
</dbReference>
<dbReference type="PANTHER" id="PTHR12210">
    <property type="entry name" value="DULLARD PROTEIN PHOSPHATASE"/>
    <property type="match status" value="1"/>
</dbReference>
<evidence type="ECO:0000313" key="3">
    <source>
        <dbReference type="Proteomes" id="UP001172083"/>
    </source>
</evidence>
<dbReference type="Pfam" id="PF03031">
    <property type="entry name" value="NIF"/>
    <property type="match status" value="1"/>
</dbReference>
<dbReference type="Proteomes" id="UP001172083">
    <property type="component" value="Unassembled WGS sequence"/>
</dbReference>
<dbReference type="InterPro" id="IPR004274">
    <property type="entry name" value="FCP1_dom"/>
</dbReference>
<evidence type="ECO:0000259" key="1">
    <source>
        <dbReference type="PROSITE" id="PS50969"/>
    </source>
</evidence>